<evidence type="ECO:0000256" key="1">
    <source>
        <dbReference type="ARBA" id="ARBA00022741"/>
    </source>
</evidence>
<dbReference type="InterPro" id="IPR020845">
    <property type="entry name" value="AMP-binding_CS"/>
</dbReference>
<dbReference type="AlphaFoldDB" id="A0A510HHQ3"/>
<sequence length="590" mass="64749">MRPEEIGSLNNLVEALHRNAVGRGGEGALHRKVGGRWEAVSYGELYGMVRDFAAGLGGLGVGRGERVGLIARNRVEWPVTDFAVQSLGAATVPVYPTLEPEQIAHILADCEARVVVVEDEELLGRVSSVREELPALEHVILMEGEGATPFGEVLRAGRERPLEGWEEGWRSLGREDVATIIYTSGTTGRPKGAVLTHGNILSNLEGIQDALTVHPEDVFLSFLPLSHVFERTCGQFLALAVGASVYYAESVEKVPENLREVRPTVMPSVPRLYEKMHDRVRAMVAGGSSVKRWLFGRALAAGKRRYEVMDRGGRPGVLLRAELALYDRLVFRRLREAVGGRVRFFVSGGAKLDAEVGKFFYAAGIRIMEGYGLTETSPVIACNRLEKPRFGTVGLPLSNLEVRISSEGEIQVRGPSVMRGYFRDERSTGEAFTQDGFFRTGDIGSFDEDGYLTVTDRLKSIIVLSTGKNVAPQPIESALVTAPHISQAVVVGEGRKYVSVLVVPDYAAVRKTLGVGGTDEELSGDGRVQRLIEREVEEATRGFADYERPKKVALLPRELSQEAGELTPTLKVKTRVVQRRYGGYIERLYA</sequence>
<dbReference type="Proteomes" id="UP000318065">
    <property type="component" value="Chromosome"/>
</dbReference>
<dbReference type="EMBL" id="AP019791">
    <property type="protein sequence ID" value="BBL79489.1"/>
    <property type="molecule type" value="Genomic_DNA"/>
</dbReference>
<dbReference type="GO" id="GO:0004467">
    <property type="term" value="F:long-chain fatty acid-CoA ligase activity"/>
    <property type="evidence" value="ECO:0007669"/>
    <property type="project" value="UniProtKB-EC"/>
</dbReference>
<name>A0A510HHQ3_9ACTN</name>
<gene>
    <name evidence="5" type="ORF">RxyAA322_13430</name>
</gene>
<dbReference type="InterPro" id="IPR000873">
    <property type="entry name" value="AMP-dep_synth/lig_dom"/>
</dbReference>
<evidence type="ECO:0000313" key="6">
    <source>
        <dbReference type="Proteomes" id="UP000318065"/>
    </source>
</evidence>
<evidence type="ECO:0000256" key="3">
    <source>
        <dbReference type="ARBA" id="ARBA00024484"/>
    </source>
</evidence>
<dbReference type="Pfam" id="PF00501">
    <property type="entry name" value="AMP-binding"/>
    <property type="match status" value="1"/>
</dbReference>
<dbReference type="InterPro" id="IPR042099">
    <property type="entry name" value="ANL_N_sf"/>
</dbReference>
<dbReference type="Gene3D" id="3.30.300.30">
    <property type="match status" value="1"/>
</dbReference>
<dbReference type="OrthoDB" id="9803968at2"/>
<proteinExistence type="predicted"/>
<dbReference type="CDD" id="cd05907">
    <property type="entry name" value="VL_LC_FACS_like"/>
    <property type="match status" value="1"/>
</dbReference>
<dbReference type="RefSeq" id="WP_143527489.1">
    <property type="nucleotide sequence ID" value="NZ_AP019791.1"/>
</dbReference>
<protein>
    <submittedName>
        <fullName evidence="5">AMP-dependent synthetase</fullName>
    </submittedName>
</protein>
<dbReference type="PROSITE" id="PS00455">
    <property type="entry name" value="AMP_BINDING"/>
    <property type="match status" value="1"/>
</dbReference>
<keyword evidence="1" id="KW-0547">Nucleotide-binding</keyword>
<dbReference type="PANTHER" id="PTHR43272">
    <property type="entry name" value="LONG-CHAIN-FATTY-ACID--COA LIGASE"/>
    <property type="match status" value="1"/>
</dbReference>
<dbReference type="GO" id="GO:0005524">
    <property type="term" value="F:ATP binding"/>
    <property type="evidence" value="ECO:0007669"/>
    <property type="project" value="UniProtKB-KW"/>
</dbReference>
<organism evidence="5 6">
    <name type="scientific">Rubrobacter xylanophilus</name>
    <dbReference type="NCBI Taxonomy" id="49319"/>
    <lineage>
        <taxon>Bacteria</taxon>
        <taxon>Bacillati</taxon>
        <taxon>Actinomycetota</taxon>
        <taxon>Rubrobacteria</taxon>
        <taxon>Rubrobacterales</taxon>
        <taxon>Rubrobacteraceae</taxon>
        <taxon>Rubrobacter</taxon>
    </lineage>
</organism>
<evidence type="ECO:0000256" key="2">
    <source>
        <dbReference type="ARBA" id="ARBA00022840"/>
    </source>
</evidence>
<accession>A0A510HHQ3</accession>
<reference evidence="5" key="1">
    <citation type="journal article" date="2019" name="Microbiol. Resour. Announc.">
        <title>Complete Genome Sequence of Rubrobacter xylanophilus Strain AA3-22, Isolated from Arima Onsen in Japan.</title>
        <authorList>
            <person name="Tomariguchi N."/>
            <person name="Miyazaki K."/>
        </authorList>
    </citation>
    <scope>NUCLEOTIDE SEQUENCE [LARGE SCALE GENOMIC DNA]</scope>
    <source>
        <strain evidence="5">AA3-22</strain>
    </source>
</reference>
<evidence type="ECO:0000259" key="4">
    <source>
        <dbReference type="Pfam" id="PF00501"/>
    </source>
</evidence>
<dbReference type="SUPFAM" id="SSF56801">
    <property type="entry name" value="Acetyl-CoA synthetase-like"/>
    <property type="match status" value="1"/>
</dbReference>
<dbReference type="Gene3D" id="3.40.50.12780">
    <property type="entry name" value="N-terminal domain of ligase-like"/>
    <property type="match status" value="2"/>
</dbReference>
<evidence type="ECO:0000313" key="5">
    <source>
        <dbReference type="EMBL" id="BBL79489.1"/>
    </source>
</evidence>
<dbReference type="Pfam" id="PF23562">
    <property type="entry name" value="AMP-binding_C_3"/>
    <property type="match status" value="1"/>
</dbReference>
<keyword evidence="6" id="KW-1185">Reference proteome</keyword>
<dbReference type="InterPro" id="IPR045851">
    <property type="entry name" value="AMP-bd_C_sf"/>
</dbReference>
<dbReference type="GO" id="GO:0016020">
    <property type="term" value="C:membrane"/>
    <property type="evidence" value="ECO:0007669"/>
    <property type="project" value="TreeGrafter"/>
</dbReference>
<keyword evidence="2" id="KW-0067">ATP-binding</keyword>
<feature type="domain" description="AMP-dependent synthetase/ligase" evidence="4">
    <location>
        <begin position="18"/>
        <end position="422"/>
    </location>
</feature>
<comment type="catalytic activity">
    <reaction evidence="3">
        <text>a long-chain fatty acid + ATP + CoA = a long-chain fatty acyl-CoA + AMP + diphosphate</text>
        <dbReference type="Rhea" id="RHEA:15421"/>
        <dbReference type="ChEBI" id="CHEBI:30616"/>
        <dbReference type="ChEBI" id="CHEBI:33019"/>
        <dbReference type="ChEBI" id="CHEBI:57287"/>
        <dbReference type="ChEBI" id="CHEBI:57560"/>
        <dbReference type="ChEBI" id="CHEBI:83139"/>
        <dbReference type="ChEBI" id="CHEBI:456215"/>
        <dbReference type="EC" id="6.2.1.3"/>
    </reaction>
    <physiologicalReaction direction="left-to-right" evidence="3">
        <dbReference type="Rhea" id="RHEA:15422"/>
    </physiologicalReaction>
</comment>
<dbReference type="PANTHER" id="PTHR43272:SF33">
    <property type="entry name" value="AMP-BINDING DOMAIN-CONTAINING PROTEIN-RELATED"/>
    <property type="match status" value="1"/>
</dbReference>